<protein>
    <submittedName>
        <fullName evidence="2">Uncharacterized protein</fullName>
    </submittedName>
</protein>
<reference evidence="2" key="1">
    <citation type="submission" date="2014-12" db="EMBL/GenBank/DDBJ databases">
        <title>Insight into the proteome of Arion vulgaris.</title>
        <authorList>
            <person name="Aradska J."/>
            <person name="Bulat T."/>
            <person name="Smidak R."/>
            <person name="Sarate P."/>
            <person name="Gangsoo J."/>
            <person name="Sialana F."/>
            <person name="Bilban M."/>
            <person name="Lubec G."/>
        </authorList>
    </citation>
    <scope>NUCLEOTIDE SEQUENCE</scope>
    <source>
        <tissue evidence="2">Skin</tissue>
    </source>
</reference>
<proteinExistence type="predicted"/>
<name>A0A0B6ZCH6_9EUPU</name>
<feature type="compositionally biased region" description="Polar residues" evidence="1">
    <location>
        <begin position="1"/>
        <end position="13"/>
    </location>
</feature>
<feature type="region of interest" description="Disordered" evidence="1">
    <location>
        <begin position="56"/>
        <end position="101"/>
    </location>
</feature>
<sequence length="145" mass="16392">LEEKTAPTSTPSIKDSEPIKQEVETKLKKAAGNTDINTPDPVVRIKQELEYEMPCGNFSTEDVGTVDRKRTRSGKRKKADIYGENDGKHETPSSQQSYIPDPHVGMKQIIMKTSEHPKLEKQDVFSEVISENNIFTLDKIECKDE</sequence>
<accession>A0A0B6ZCH6</accession>
<feature type="compositionally biased region" description="Basic residues" evidence="1">
    <location>
        <begin position="69"/>
        <end position="78"/>
    </location>
</feature>
<feature type="region of interest" description="Disordered" evidence="1">
    <location>
        <begin position="1"/>
        <end position="20"/>
    </location>
</feature>
<evidence type="ECO:0000256" key="1">
    <source>
        <dbReference type="SAM" id="MobiDB-lite"/>
    </source>
</evidence>
<feature type="compositionally biased region" description="Basic and acidic residues" evidence="1">
    <location>
        <begin position="79"/>
        <end position="91"/>
    </location>
</feature>
<gene>
    <name evidence="2" type="primary">ORF55480</name>
</gene>
<feature type="non-terminal residue" evidence="2">
    <location>
        <position position="145"/>
    </location>
</feature>
<dbReference type="AlphaFoldDB" id="A0A0B6ZCH6"/>
<evidence type="ECO:0000313" key="2">
    <source>
        <dbReference type="EMBL" id="CEK65566.1"/>
    </source>
</evidence>
<feature type="non-terminal residue" evidence="2">
    <location>
        <position position="1"/>
    </location>
</feature>
<organism evidence="2">
    <name type="scientific">Arion vulgaris</name>
    <dbReference type="NCBI Taxonomy" id="1028688"/>
    <lineage>
        <taxon>Eukaryota</taxon>
        <taxon>Metazoa</taxon>
        <taxon>Spiralia</taxon>
        <taxon>Lophotrochozoa</taxon>
        <taxon>Mollusca</taxon>
        <taxon>Gastropoda</taxon>
        <taxon>Heterobranchia</taxon>
        <taxon>Euthyneura</taxon>
        <taxon>Panpulmonata</taxon>
        <taxon>Eupulmonata</taxon>
        <taxon>Stylommatophora</taxon>
        <taxon>Helicina</taxon>
        <taxon>Arionoidea</taxon>
        <taxon>Arionidae</taxon>
        <taxon>Arion</taxon>
    </lineage>
</organism>
<dbReference type="EMBL" id="HACG01018701">
    <property type="protein sequence ID" value="CEK65566.1"/>
    <property type="molecule type" value="Transcribed_RNA"/>
</dbReference>